<evidence type="ECO:0000313" key="8">
    <source>
        <dbReference type="Proteomes" id="UP000254958"/>
    </source>
</evidence>
<accession>A0A370GA79</accession>
<reference evidence="6 9" key="2">
    <citation type="submission" date="2020-04" db="EMBL/GenBank/DDBJ databases">
        <title>Description of novel Gluconacetobacter.</title>
        <authorList>
            <person name="Sombolestani A."/>
        </authorList>
    </citation>
    <scope>NUCLEOTIDE SEQUENCE [LARGE SCALE GENOMIC DNA]</scope>
    <source>
        <strain evidence="6 9">LMG 1382</strain>
    </source>
</reference>
<dbReference type="GO" id="GO:0003677">
    <property type="term" value="F:DNA binding"/>
    <property type="evidence" value="ECO:0007669"/>
    <property type="project" value="UniProtKB-KW"/>
</dbReference>
<protein>
    <submittedName>
        <fullName evidence="7">DNA-binding transcriptional LysR family regulator</fullName>
    </submittedName>
    <submittedName>
        <fullName evidence="6">LysR family transcriptional regulator</fullName>
    </submittedName>
</protein>
<evidence type="ECO:0000259" key="5">
    <source>
        <dbReference type="PROSITE" id="PS50931"/>
    </source>
</evidence>
<evidence type="ECO:0000256" key="2">
    <source>
        <dbReference type="ARBA" id="ARBA00023015"/>
    </source>
</evidence>
<dbReference type="InterPro" id="IPR005119">
    <property type="entry name" value="LysR_subst-bd"/>
</dbReference>
<dbReference type="OrthoDB" id="9774011at2"/>
<dbReference type="GO" id="GO:0003700">
    <property type="term" value="F:DNA-binding transcription factor activity"/>
    <property type="evidence" value="ECO:0007669"/>
    <property type="project" value="InterPro"/>
</dbReference>
<name>A0A370GA79_GLULI</name>
<dbReference type="Gene3D" id="3.40.190.10">
    <property type="entry name" value="Periplasmic binding protein-like II"/>
    <property type="match status" value="2"/>
</dbReference>
<evidence type="ECO:0000256" key="4">
    <source>
        <dbReference type="ARBA" id="ARBA00023163"/>
    </source>
</evidence>
<keyword evidence="4" id="KW-0804">Transcription</keyword>
<dbReference type="InterPro" id="IPR036390">
    <property type="entry name" value="WH_DNA-bd_sf"/>
</dbReference>
<comment type="caution">
    <text evidence="7">The sequence shown here is derived from an EMBL/GenBank/DDBJ whole genome shotgun (WGS) entry which is preliminary data.</text>
</comment>
<dbReference type="EMBL" id="QQAW01000001">
    <property type="protein sequence ID" value="RDI40698.1"/>
    <property type="molecule type" value="Genomic_DNA"/>
</dbReference>
<dbReference type="PANTHER" id="PTHR30118">
    <property type="entry name" value="HTH-TYPE TRANSCRIPTIONAL REGULATOR LEUO-RELATED"/>
    <property type="match status" value="1"/>
</dbReference>
<evidence type="ECO:0000313" key="9">
    <source>
        <dbReference type="Proteomes" id="UP000562982"/>
    </source>
</evidence>
<evidence type="ECO:0000313" key="6">
    <source>
        <dbReference type="EMBL" id="MBB2185264.1"/>
    </source>
</evidence>
<dbReference type="PROSITE" id="PS50931">
    <property type="entry name" value="HTH_LYSR"/>
    <property type="match status" value="1"/>
</dbReference>
<sequence>MRGYDLDLLRFLQVLIEEQSVSIAARRMHVSEPAMSRHLAKLRTVFGDPILVPSGRHLIASAFALGIRDRVQAVVRAADGLIETQVLADLRNMAPKFTIRANDVVIAPMALPLMRALRQDCPNCELVFAPEVDDAANQALREDAIDLYIGATDMLKPEIRRQTIFYNIMKALVRKDHPIFAEGITPEALTRYDHISISRRGRARGPIDRILRDQYGLSRRVVLVVPHYKAMIDSMRDTDLILTLPDMALHRVPLAERGLALFDYPFPLPRVEAFQAWHPRRDNDPVHRWLRETIFRVARQIQSELG</sequence>
<dbReference type="CDD" id="cd08460">
    <property type="entry name" value="PBP2_DntR_like_1"/>
    <property type="match status" value="1"/>
</dbReference>
<dbReference type="AlphaFoldDB" id="A0A370GA79"/>
<evidence type="ECO:0000313" key="7">
    <source>
        <dbReference type="EMBL" id="RDI40698.1"/>
    </source>
</evidence>
<dbReference type="RefSeq" id="WP_114725648.1">
    <property type="nucleotide sequence ID" value="NZ_BJMI01000010.1"/>
</dbReference>
<evidence type="ECO:0000256" key="3">
    <source>
        <dbReference type="ARBA" id="ARBA00023125"/>
    </source>
</evidence>
<dbReference type="InterPro" id="IPR036388">
    <property type="entry name" value="WH-like_DNA-bd_sf"/>
</dbReference>
<evidence type="ECO:0000256" key="1">
    <source>
        <dbReference type="ARBA" id="ARBA00009437"/>
    </source>
</evidence>
<dbReference type="Pfam" id="PF03466">
    <property type="entry name" value="LysR_substrate"/>
    <property type="match status" value="1"/>
</dbReference>
<dbReference type="SUPFAM" id="SSF53850">
    <property type="entry name" value="Periplasmic binding protein-like II"/>
    <property type="match status" value="1"/>
</dbReference>
<dbReference type="InterPro" id="IPR000847">
    <property type="entry name" value="LysR_HTH_N"/>
</dbReference>
<dbReference type="PANTHER" id="PTHR30118:SF15">
    <property type="entry name" value="TRANSCRIPTIONAL REGULATORY PROTEIN"/>
    <property type="match status" value="1"/>
</dbReference>
<dbReference type="EMBL" id="JABEQI010000001">
    <property type="protein sequence ID" value="MBB2185264.1"/>
    <property type="molecule type" value="Genomic_DNA"/>
</dbReference>
<reference evidence="7 8" key="1">
    <citation type="submission" date="2018-07" db="EMBL/GenBank/DDBJ databases">
        <title>Genomic Encyclopedia of Type Strains, Phase IV (KMG-IV): sequencing the most valuable type-strain genomes for metagenomic binning, comparative biology and taxonomic classification.</title>
        <authorList>
            <person name="Goeker M."/>
        </authorList>
    </citation>
    <scope>NUCLEOTIDE SEQUENCE [LARGE SCALE GENOMIC DNA]</scope>
    <source>
        <strain evidence="7 8">DSM 5603</strain>
    </source>
</reference>
<dbReference type="Proteomes" id="UP000254958">
    <property type="component" value="Unassembled WGS sequence"/>
</dbReference>
<gene>
    <name evidence="7" type="ORF">C7453_101496</name>
    <name evidence="6" type="ORF">HLH32_02460</name>
</gene>
<dbReference type="Gene3D" id="1.10.10.10">
    <property type="entry name" value="Winged helix-like DNA-binding domain superfamily/Winged helix DNA-binding domain"/>
    <property type="match status" value="1"/>
</dbReference>
<comment type="similarity">
    <text evidence="1">Belongs to the LysR transcriptional regulatory family.</text>
</comment>
<feature type="domain" description="HTH lysR-type" evidence="5">
    <location>
        <begin position="4"/>
        <end position="61"/>
    </location>
</feature>
<keyword evidence="3 7" id="KW-0238">DNA-binding</keyword>
<dbReference type="Pfam" id="PF00126">
    <property type="entry name" value="HTH_1"/>
    <property type="match status" value="1"/>
</dbReference>
<keyword evidence="8" id="KW-1185">Reference proteome</keyword>
<dbReference type="Proteomes" id="UP000562982">
    <property type="component" value="Unassembled WGS sequence"/>
</dbReference>
<organism evidence="7 8">
    <name type="scientific">Gluconacetobacter liquefaciens</name>
    <name type="common">Acetobacter liquefaciens</name>
    <dbReference type="NCBI Taxonomy" id="89584"/>
    <lineage>
        <taxon>Bacteria</taxon>
        <taxon>Pseudomonadati</taxon>
        <taxon>Pseudomonadota</taxon>
        <taxon>Alphaproteobacteria</taxon>
        <taxon>Acetobacterales</taxon>
        <taxon>Acetobacteraceae</taxon>
        <taxon>Gluconacetobacter</taxon>
    </lineage>
</organism>
<dbReference type="SUPFAM" id="SSF46785">
    <property type="entry name" value="Winged helix' DNA-binding domain"/>
    <property type="match status" value="1"/>
</dbReference>
<keyword evidence="2" id="KW-0805">Transcription regulation</keyword>
<proteinExistence type="inferred from homology"/>
<dbReference type="InterPro" id="IPR050389">
    <property type="entry name" value="LysR-type_TF"/>
</dbReference>